<dbReference type="Pfam" id="PF02661">
    <property type="entry name" value="Fic"/>
    <property type="match status" value="1"/>
</dbReference>
<reference evidence="5 6" key="1">
    <citation type="submission" date="2019-09" db="EMBL/GenBank/DDBJ databases">
        <title>Characterization of the phylogenetic diversity of two novel species belonging to the genus Bifidobacterium: Bifidobacterium cebidarum sp. nov. and Bifidobacterium leontopitheci sp. nov.</title>
        <authorList>
            <person name="Lugli G.A."/>
            <person name="Duranti S."/>
            <person name="Milani C."/>
            <person name="Turroni F."/>
            <person name="Ventura M."/>
        </authorList>
    </citation>
    <scope>NUCLEOTIDE SEQUENCE [LARGE SCALE GENOMIC DNA]</scope>
    <source>
        <strain evidence="5 6">DSM 100238</strain>
    </source>
</reference>
<dbReference type="GO" id="GO:0005524">
    <property type="term" value="F:ATP binding"/>
    <property type="evidence" value="ECO:0007669"/>
    <property type="project" value="UniProtKB-KW"/>
</dbReference>
<dbReference type="RefSeq" id="WP_152355437.1">
    <property type="nucleotide sequence ID" value="NZ_JBHLXF010000029.1"/>
</dbReference>
<evidence type="ECO:0000313" key="6">
    <source>
        <dbReference type="Proteomes" id="UP000440041"/>
    </source>
</evidence>
<organism evidence="5 6">
    <name type="scientific">Bifidobacterium apri</name>
    <dbReference type="NCBI Taxonomy" id="1769423"/>
    <lineage>
        <taxon>Bacteria</taxon>
        <taxon>Bacillati</taxon>
        <taxon>Actinomycetota</taxon>
        <taxon>Actinomycetes</taxon>
        <taxon>Bifidobacteriales</taxon>
        <taxon>Bifidobacteriaceae</taxon>
        <taxon>Bifidobacterium</taxon>
    </lineage>
</organism>
<evidence type="ECO:0000259" key="4">
    <source>
        <dbReference type="PROSITE" id="PS51459"/>
    </source>
</evidence>
<dbReference type="PANTHER" id="PTHR13504:SF38">
    <property type="entry name" value="FIDO DOMAIN-CONTAINING PROTEIN"/>
    <property type="match status" value="1"/>
</dbReference>
<accession>A0A6A2WE79</accession>
<dbReference type="Gene3D" id="1.10.3290.10">
    <property type="entry name" value="Fido-like domain"/>
    <property type="match status" value="1"/>
</dbReference>
<evidence type="ECO:0000313" key="5">
    <source>
        <dbReference type="EMBL" id="KAB8299391.1"/>
    </source>
</evidence>
<dbReference type="InterPro" id="IPR036597">
    <property type="entry name" value="Fido-like_dom_sf"/>
</dbReference>
<feature type="active site" evidence="1">
    <location>
        <position position="307"/>
    </location>
</feature>
<dbReference type="PANTHER" id="PTHR13504">
    <property type="entry name" value="FIDO DOMAIN-CONTAINING PROTEIN DDB_G0283145"/>
    <property type="match status" value="1"/>
</dbReference>
<keyword evidence="2" id="KW-0547">Nucleotide-binding</keyword>
<dbReference type="Proteomes" id="UP000440041">
    <property type="component" value="Unassembled WGS sequence"/>
</dbReference>
<comment type="caution">
    <text evidence="5">The sequence shown here is derived from an EMBL/GenBank/DDBJ whole genome shotgun (WGS) entry which is preliminary data.</text>
</comment>
<evidence type="ECO:0000256" key="1">
    <source>
        <dbReference type="PIRSR" id="PIRSR640198-1"/>
    </source>
</evidence>
<name>A0A6A2WE79_9BIFI</name>
<dbReference type="InterPro" id="IPR003812">
    <property type="entry name" value="Fido"/>
</dbReference>
<feature type="region of interest" description="Disordered" evidence="3">
    <location>
        <begin position="1"/>
        <end position="28"/>
    </location>
</feature>
<evidence type="ECO:0000256" key="3">
    <source>
        <dbReference type="SAM" id="MobiDB-lite"/>
    </source>
</evidence>
<keyword evidence="2" id="KW-0067">ATP-binding</keyword>
<dbReference type="AlphaFoldDB" id="A0A6A2WE79"/>
<dbReference type="PROSITE" id="PS51459">
    <property type="entry name" value="FIDO"/>
    <property type="match status" value="1"/>
</dbReference>
<sequence>MTVTNASRPAGDESHRATTSTVKKPGIKAQNAKAQSILSFGVSFGDADSAGTSADAVLTANIAQTMPPMDAAQPVPPEPCRVPPVELEEHYWTPSDDGYYSRTARLKASGTYYSTRPARIAAIGLTIPSDLAADLDEATQQLVAFDSRAAERFSAGGRTLGPLSAVLLRTESTSSSRIENLTVGARRLARESLDGSQGGNAALVVGNVRAMETALEFARNLNEANILAMHSALLGGSDEWKDRAGRYRDQLVWVGVSSAGPRGASHVAPQPDQVPDCMADLVAFIDRDDLPILAQCAIAHAQFETIHPFIDGNGRVGRALIHAMLRGKGLTPTMTPPVSAGILHDTERYFDALTAYREGDSRPILECFASAARYAAHTGTELIDTLSAILDDDADRLHGLPLRRNALGWKLLPLVVEQPVVNVPYVARVLGVPAASATRAVDQLQRAGVLVEVSGGKRGRVWEERRVLDALDEYAEMIRRQ</sequence>
<dbReference type="OrthoDB" id="9813719at2"/>
<evidence type="ECO:0000256" key="2">
    <source>
        <dbReference type="PIRSR" id="PIRSR640198-2"/>
    </source>
</evidence>
<dbReference type="SUPFAM" id="SSF140931">
    <property type="entry name" value="Fic-like"/>
    <property type="match status" value="1"/>
</dbReference>
<proteinExistence type="predicted"/>
<gene>
    <name evidence="5" type="ORF">DSM100238_0823</name>
</gene>
<feature type="binding site" evidence="2">
    <location>
        <begin position="311"/>
        <end position="318"/>
    </location>
    <ligand>
        <name>ATP</name>
        <dbReference type="ChEBI" id="CHEBI:30616"/>
    </ligand>
</feature>
<dbReference type="EMBL" id="WBSO01000004">
    <property type="protein sequence ID" value="KAB8299391.1"/>
    <property type="molecule type" value="Genomic_DNA"/>
</dbReference>
<dbReference type="InterPro" id="IPR040198">
    <property type="entry name" value="Fido_containing"/>
</dbReference>
<protein>
    <submittedName>
        <fullName evidence="5">Filamentation induced by cAMP protein fic</fullName>
    </submittedName>
</protein>
<keyword evidence="6" id="KW-1185">Reference proteome</keyword>
<feature type="domain" description="Fido" evidence="4">
    <location>
        <begin position="221"/>
        <end position="370"/>
    </location>
</feature>
<feature type="binding site" evidence="2">
    <location>
        <begin position="254"/>
        <end position="266"/>
    </location>
    <ligand>
        <name>ATP</name>
        <dbReference type="ChEBI" id="CHEBI:30616"/>
    </ligand>
</feature>